<evidence type="ECO:0000256" key="2">
    <source>
        <dbReference type="SAM" id="MobiDB-lite"/>
    </source>
</evidence>
<feature type="coiled-coil region" evidence="1">
    <location>
        <begin position="161"/>
        <end position="230"/>
    </location>
</feature>
<comment type="caution">
    <text evidence="3">The sequence shown here is derived from an EMBL/GenBank/DDBJ whole genome shotgun (WGS) entry which is preliminary data.</text>
</comment>
<dbReference type="Proteomes" id="UP001146120">
    <property type="component" value="Unassembled WGS sequence"/>
</dbReference>
<feature type="region of interest" description="Disordered" evidence="2">
    <location>
        <begin position="129"/>
        <end position="154"/>
    </location>
</feature>
<keyword evidence="4" id="KW-1185">Reference proteome</keyword>
<sequence>MGSTQYVVADSAYSPSLHVIPSFKNVDPGRTAYSYQVGKSDEATLDHAAVKRRFDALVETARRDDLESLRASGTVEEYEKRKQLLTDVRMLLDHFLEKKDSQTQAEQRQIQLRAQATSDIIGMAMAGVKRRHDDDDDSTADGDFVSPRKRKATSRIADHLEQKGEKRYEEAQLRRMELEHQQRRIDIEERRACAEREERQTLMGFLATTMASMQRQNDAMMQLMAQLRGKSDY</sequence>
<evidence type="ECO:0000313" key="3">
    <source>
        <dbReference type="EMBL" id="DAZ99927.1"/>
    </source>
</evidence>
<dbReference type="AlphaFoldDB" id="A0AAV2Z3G5"/>
<proteinExistence type="predicted"/>
<reference evidence="3" key="2">
    <citation type="journal article" date="2023" name="Microbiol Resour">
        <title>Decontamination and Annotation of the Draft Genome Sequence of the Oomycete Lagenidium giganteum ARSEF 373.</title>
        <authorList>
            <person name="Morgan W.R."/>
            <person name="Tartar A."/>
        </authorList>
    </citation>
    <scope>NUCLEOTIDE SEQUENCE</scope>
    <source>
        <strain evidence="3">ARSEF 373</strain>
    </source>
</reference>
<evidence type="ECO:0000256" key="1">
    <source>
        <dbReference type="SAM" id="Coils"/>
    </source>
</evidence>
<accession>A0AAV2Z3G5</accession>
<reference evidence="3" key="1">
    <citation type="submission" date="2022-11" db="EMBL/GenBank/DDBJ databases">
        <authorList>
            <person name="Morgan W.R."/>
            <person name="Tartar A."/>
        </authorList>
    </citation>
    <scope>NUCLEOTIDE SEQUENCE</scope>
    <source>
        <strain evidence="3">ARSEF 373</strain>
    </source>
</reference>
<evidence type="ECO:0000313" key="4">
    <source>
        <dbReference type="Proteomes" id="UP001146120"/>
    </source>
</evidence>
<protein>
    <submittedName>
        <fullName evidence="3">Uncharacterized protein</fullName>
    </submittedName>
</protein>
<dbReference type="EMBL" id="DAKRPA010000073">
    <property type="protein sequence ID" value="DAZ99927.1"/>
    <property type="molecule type" value="Genomic_DNA"/>
</dbReference>
<organism evidence="3 4">
    <name type="scientific">Lagenidium giganteum</name>
    <dbReference type="NCBI Taxonomy" id="4803"/>
    <lineage>
        <taxon>Eukaryota</taxon>
        <taxon>Sar</taxon>
        <taxon>Stramenopiles</taxon>
        <taxon>Oomycota</taxon>
        <taxon>Peronosporomycetes</taxon>
        <taxon>Pythiales</taxon>
        <taxon>Pythiaceae</taxon>
    </lineage>
</organism>
<gene>
    <name evidence="3" type="ORF">N0F65_008734</name>
</gene>
<keyword evidence="1" id="KW-0175">Coiled coil</keyword>
<name>A0AAV2Z3G5_9STRA</name>